<sequence length="158" mass="18137">MGYFTRVFCATKNKPTVQSILDFVIANGISVSSNLNGAELLTENWNHFELIYDKNRLPLLVELNGLENSDGLAEEELEEFLEFVGKPRFYELKKKKVAEHLKKTEYIICVQLPTNDIVDKGYDANGELMQFFEKNFSGMIQADREGFYDGPKLLLELE</sequence>
<reference evidence="1 2" key="1">
    <citation type="submission" date="2019-08" db="EMBL/GenBank/DDBJ databases">
        <title>Professor.</title>
        <authorList>
            <person name="Park J.S."/>
        </authorList>
    </citation>
    <scope>NUCLEOTIDE SEQUENCE [LARGE SCALE GENOMIC DNA]</scope>
    <source>
        <strain evidence="1 2">176CP5-101</strain>
    </source>
</reference>
<evidence type="ECO:0000313" key="1">
    <source>
        <dbReference type="EMBL" id="TXN37676.1"/>
    </source>
</evidence>
<name>A0A5C8V8I0_9FLAO</name>
<protein>
    <submittedName>
        <fullName evidence="1">Uncharacterized protein</fullName>
    </submittedName>
</protein>
<comment type="caution">
    <text evidence="1">The sequence shown here is derived from an EMBL/GenBank/DDBJ whole genome shotgun (WGS) entry which is preliminary data.</text>
</comment>
<keyword evidence="2" id="KW-1185">Reference proteome</keyword>
<dbReference type="Proteomes" id="UP000321456">
    <property type="component" value="Unassembled WGS sequence"/>
</dbReference>
<dbReference type="RefSeq" id="WP_147741826.1">
    <property type="nucleotide sequence ID" value="NZ_VRUR01000001.1"/>
</dbReference>
<dbReference type="EMBL" id="VRUR01000001">
    <property type="protein sequence ID" value="TXN37676.1"/>
    <property type="molecule type" value="Genomic_DNA"/>
</dbReference>
<proteinExistence type="predicted"/>
<organism evidence="1 2">
    <name type="scientific">Flagellimonas hymeniacidonis</name>
    <dbReference type="NCBI Taxonomy" id="2603628"/>
    <lineage>
        <taxon>Bacteria</taxon>
        <taxon>Pseudomonadati</taxon>
        <taxon>Bacteroidota</taxon>
        <taxon>Flavobacteriia</taxon>
        <taxon>Flavobacteriales</taxon>
        <taxon>Flavobacteriaceae</taxon>
        <taxon>Flagellimonas</taxon>
    </lineage>
</organism>
<evidence type="ECO:0000313" key="2">
    <source>
        <dbReference type="Proteomes" id="UP000321456"/>
    </source>
</evidence>
<accession>A0A5C8V8I0</accession>
<dbReference type="AlphaFoldDB" id="A0A5C8V8I0"/>
<gene>
    <name evidence="1" type="ORF">FVB32_05150</name>
</gene>